<dbReference type="EMBL" id="AP017928">
    <property type="protein sequence ID" value="BBA36941.1"/>
    <property type="molecule type" value="Genomic_DNA"/>
</dbReference>
<accession>A0A250L107</accession>
<dbReference type="RefSeq" id="WP_232020421.1">
    <property type="nucleotide sequence ID" value="NZ_AP017928.1"/>
</dbReference>
<evidence type="ECO:0008006" key="3">
    <source>
        <dbReference type="Google" id="ProtNLM"/>
    </source>
</evidence>
<keyword evidence="2" id="KW-1185">Reference proteome</keyword>
<proteinExistence type="predicted"/>
<protein>
    <recommendedName>
        <fullName evidence="3">Toxin</fullName>
    </recommendedName>
</protein>
<organism evidence="1 2">
    <name type="scientific">Methylocaldum marinum</name>
    <dbReference type="NCBI Taxonomy" id="1432792"/>
    <lineage>
        <taxon>Bacteria</taxon>
        <taxon>Pseudomonadati</taxon>
        <taxon>Pseudomonadota</taxon>
        <taxon>Gammaproteobacteria</taxon>
        <taxon>Methylococcales</taxon>
        <taxon>Methylococcaceae</taxon>
        <taxon>Methylocaldum</taxon>
    </lineage>
</organism>
<sequence>MRKIARPGLCGGRPVTGVPTARALEYKKHTMCYTLLMKPITWNPEKNKLLQEERNISFEDVVLHISIGGILDTFEHPNQERYPGQQIHVIEIEGYAYLVPFVESEDEVFLKTIIPSRKATKTYLRGPK</sequence>
<gene>
    <name evidence="1" type="ORF">sS8_5018</name>
</gene>
<evidence type="ECO:0000313" key="2">
    <source>
        <dbReference type="Proteomes" id="UP000266313"/>
    </source>
</evidence>
<reference evidence="1 2" key="1">
    <citation type="submission" date="2016-12" db="EMBL/GenBank/DDBJ databases">
        <title>Genome sequencing of Methylocaldum marinum.</title>
        <authorList>
            <person name="Takeuchi M."/>
            <person name="Kamagata Y."/>
            <person name="Hiraoka S."/>
            <person name="Oshima K."/>
            <person name="Hattori M."/>
            <person name="Iwasaki W."/>
        </authorList>
    </citation>
    <scope>NUCLEOTIDE SEQUENCE [LARGE SCALE GENOMIC DNA]</scope>
    <source>
        <strain evidence="1 2">S8</strain>
    </source>
</reference>
<evidence type="ECO:0000313" key="1">
    <source>
        <dbReference type="EMBL" id="BBA36941.1"/>
    </source>
</evidence>
<name>A0A250L107_9GAMM</name>
<dbReference type="AlphaFoldDB" id="A0A250L107"/>
<dbReference type="Proteomes" id="UP000266313">
    <property type="component" value="Chromosome"/>
</dbReference>
<dbReference type="KEGG" id="mmai:sS8_5018"/>